<feature type="domain" description="IPT/TIG" evidence="1">
    <location>
        <begin position="123"/>
        <end position="204"/>
    </location>
</feature>
<sequence>MKKNKIILSVFTVLTIGFLSLMLSCVNNDELEVYQYPEPTLDGFSPSEGVSGTEITILGADFGTYKKAVSVFFNGVETPQEDILSVVDNQIVTKVPSGALSGEVVVKVWTHNKTLGTFNVLPSAVYDSMSPLFGMPAEELTITGENFGNDASKVTVTFKGGVEAEIVSVSNTEIKVIVPDGGITGVISVQIDIQSFETDSFAYPLVGLDFMFDVAGDNEGWLTTHNSTTEVSNGNINVTFDMSASNRRADFKLDGGAKVNVGGFPILAIKLNKPQSGNFILDTNFGSYKNGSNNWEGIINGDIYYYDLRNTFGSSNTLSLTDDTEFTTLQFKIADIITAETGYSVDWIRSFESIDALNEYTELPNGKFSFHFDAIPESDYWVANYNASNVVEDGKLKVTFDPAQFDTDKRRADLNFVEGGIFPGTSPNGKWHYSTEYPILAIKIAFTGTGAPTPETGSIKLDRFMGAPNNAYLLDFLADNVIYYDCSVDGGFTVSQDLASFTFKIADITSTGETGYELDWIQSFRTVVELQAYIASH</sequence>
<dbReference type="InterPro" id="IPR002909">
    <property type="entry name" value="IPT_dom"/>
</dbReference>
<evidence type="ECO:0000313" key="2">
    <source>
        <dbReference type="EMBL" id="XBL13073.1"/>
    </source>
</evidence>
<dbReference type="CDD" id="cd00603">
    <property type="entry name" value="IPT_PCSR"/>
    <property type="match status" value="1"/>
</dbReference>
<dbReference type="Pfam" id="PF16351">
    <property type="entry name" value="DUF4979"/>
    <property type="match status" value="2"/>
</dbReference>
<keyword evidence="3" id="KW-1185">Reference proteome</keyword>
<evidence type="ECO:0000259" key="1">
    <source>
        <dbReference type="SMART" id="SM00429"/>
    </source>
</evidence>
<dbReference type="Proteomes" id="UP001224325">
    <property type="component" value="Chromosome"/>
</dbReference>
<proteinExistence type="predicted"/>
<dbReference type="InterPro" id="IPR032502">
    <property type="entry name" value="DUF4979"/>
</dbReference>
<dbReference type="InterPro" id="IPR014756">
    <property type="entry name" value="Ig_E-set"/>
</dbReference>
<evidence type="ECO:0000313" key="3">
    <source>
        <dbReference type="Proteomes" id="UP001224325"/>
    </source>
</evidence>
<organism evidence="2 3">
    <name type="scientific">Mariniflexile litorale</name>
    <dbReference type="NCBI Taxonomy" id="3045158"/>
    <lineage>
        <taxon>Bacteria</taxon>
        <taxon>Pseudomonadati</taxon>
        <taxon>Bacteroidota</taxon>
        <taxon>Flavobacteriia</taxon>
        <taxon>Flavobacteriales</taxon>
        <taxon>Flavobacteriaceae</taxon>
        <taxon>Mariniflexile</taxon>
    </lineage>
</organism>
<accession>A0AAU7ECU5</accession>
<dbReference type="KEGG" id="mlil:QLS71_012130"/>
<dbReference type="InterPro" id="IPR013783">
    <property type="entry name" value="Ig-like_fold"/>
</dbReference>
<protein>
    <submittedName>
        <fullName evidence="2">DUF4979 domain-containing protein</fullName>
    </submittedName>
</protein>
<dbReference type="SMART" id="SM00429">
    <property type="entry name" value="IPT"/>
    <property type="match status" value="2"/>
</dbReference>
<dbReference type="Gene3D" id="2.60.40.10">
    <property type="entry name" value="Immunoglobulins"/>
    <property type="match status" value="2"/>
</dbReference>
<gene>
    <name evidence="2" type="ORF">QLS71_012130</name>
</gene>
<dbReference type="Pfam" id="PF01833">
    <property type="entry name" value="TIG"/>
    <property type="match status" value="2"/>
</dbReference>
<dbReference type="PROSITE" id="PS51257">
    <property type="entry name" value="PROKAR_LIPOPROTEIN"/>
    <property type="match status" value="1"/>
</dbReference>
<dbReference type="AlphaFoldDB" id="A0AAU7ECU5"/>
<feature type="domain" description="IPT/TIG" evidence="1">
    <location>
        <begin position="38"/>
        <end position="121"/>
    </location>
</feature>
<name>A0AAU7ECU5_9FLAO</name>
<dbReference type="EMBL" id="CP155618">
    <property type="protein sequence ID" value="XBL13073.1"/>
    <property type="molecule type" value="Genomic_DNA"/>
</dbReference>
<dbReference type="RefSeq" id="WP_308993895.1">
    <property type="nucleotide sequence ID" value="NZ_CP155618.1"/>
</dbReference>
<dbReference type="SUPFAM" id="SSF81296">
    <property type="entry name" value="E set domains"/>
    <property type="match status" value="2"/>
</dbReference>
<reference evidence="2" key="1">
    <citation type="submission" date="2024-04" db="EMBL/GenBank/DDBJ databases">
        <title>Mariniflexile litorale, isolated from the shallow sediments of the Sea of Japan.</title>
        <authorList>
            <person name="Romanenko L."/>
            <person name="Isaeva M."/>
        </authorList>
    </citation>
    <scope>NUCLEOTIDE SEQUENCE [LARGE SCALE GENOMIC DNA]</scope>
    <source>
        <strain evidence="2">KMM 9835</strain>
    </source>
</reference>
<dbReference type="CDD" id="cd00102">
    <property type="entry name" value="IPT"/>
    <property type="match status" value="1"/>
</dbReference>